<dbReference type="Gene3D" id="1.50.10.10">
    <property type="match status" value="1"/>
</dbReference>
<comment type="catalytic activity">
    <reaction evidence="1">
        <text>Endohydrolysis of (1-&gt;4)-beta-D-glucosidic linkages in cellulose, lichenin and cereal beta-D-glucans.</text>
        <dbReference type="EC" id="3.2.1.4"/>
    </reaction>
</comment>
<dbReference type="NCBIfam" id="NF008305">
    <property type="entry name" value="PRK11097.1"/>
    <property type="match status" value="1"/>
</dbReference>
<comment type="caution">
    <text evidence="9">The sequence shown here is derived from an EMBL/GenBank/DDBJ whole genome shotgun (WGS) entry which is preliminary data.</text>
</comment>
<feature type="chain" id="PRO_5045208124" description="cellulase" evidence="8">
    <location>
        <begin position="18"/>
        <end position="368"/>
    </location>
</feature>
<dbReference type="EMBL" id="JAKIKS010000009">
    <property type="protein sequence ID" value="MCL1123641.1"/>
    <property type="molecule type" value="Genomic_DNA"/>
</dbReference>
<accession>A0ABT0L7K8</accession>
<dbReference type="Pfam" id="PF01270">
    <property type="entry name" value="Glyco_hydro_8"/>
    <property type="match status" value="1"/>
</dbReference>
<dbReference type="InterPro" id="IPR002037">
    <property type="entry name" value="Glyco_hydro_8"/>
</dbReference>
<name>A0ABT0L7K8_9GAMM</name>
<evidence type="ECO:0000313" key="10">
    <source>
        <dbReference type="Proteomes" id="UP001203423"/>
    </source>
</evidence>
<dbReference type="InterPro" id="IPR012341">
    <property type="entry name" value="6hp_glycosidase-like_sf"/>
</dbReference>
<keyword evidence="8" id="KW-0732">Signal</keyword>
<proteinExistence type="inferred from homology"/>
<reference evidence="9 10" key="1">
    <citation type="submission" date="2022-01" db="EMBL/GenBank/DDBJ databases">
        <title>Whole genome-based taxonomy of the Shewanellaceae.</title>
        <authorList>
            <person name="Martin-Rodriguez A.J."/>
        </authorList>
    </citation>
    <scope>NUCLEOTIDE SEQUENCE [LARGE SCALE GENOMIC DNA]</scope>
    <source>
        <strain evidence="9 10">DSM 17177</strain>
    </source>
</reference>
<dbReference type="EC" id="3.2.1.4" evidence="3"/>
<evidence type="ECO:0000313" key="9">
    <source>
        <dbReference type="EMBL" id="MCL1123641.1"/>
    </source>
</evidence>
<keyword evidence="5" id="KW-0136">Cellulose degradation</keyword>
<dbReference type="Proteomes" id="UP001203423">
    <property type="component" value="Unassembled WGS sequence"/>
</dbReference>
<evidence type="ECO:0000256" key="7">
    <source>
        <dbReference type="ARBA" id="ARBA00023326"/>
    </source>
</evidence>
<evidence type="ECO:0000256" key="8">
    <source>
        <dbReference type="SAM" id="SignalP"/>
    </source>
</evidence>
<gene>
    <name evidence="9" type="primary">bcsZ</name>
    <name evidence="9" type="ORF">L2764_03865</name>
</gene>
<evidence type="ECO:0000256" key="6">
    <source>
        <dbReference type="ARBA" id="ARBA00023295"/>
    </source>
</evidence>
<organism evidence="9 10">
    <name type="scientific">Shewanella surugensis</name>
    <dbReference type="NCBI Taxonomy" id="212020"/>
    <lineage>
        <taxon>Bacteria</taxon>
        <taxon>Pseudomonadati</taxon>
        <taxon>Pseudomonadota</taxon>
        <taxon>Gammaproteobacteria</taxon>
        <taxon>Alteromonadales</taxon>
        <taxon>Shewanellaceae</taxon>
        <taxon>Shewanella</taxon>
    </lineage>
</organism>
<dbReference type="InterPro" id="IPR008928">
    <property type="entry name" value="6-hairpin_glycosidase_sf"/>
</dbReference>
<protein>
    <recommendedName>
        <fullName evidence="3">cellulase</fullName>
        <ecNumber evidence="3">3.2.1.4</ecNumber>
    </recommendedName>
</protein>
<comment type="similarity">
    <text evidence="2">Belongs to the glycosyl hydrolase 8 (cellulase D) family.</text>
</comment>
<dbReference type="RefSeq" id="WP_248938927.1">
    <property type="nucleotide sequence ID" value="NZ_JAKIKS010000009.1"/>
</dbReference>
<evidence type="ECO:0000256" key="5">
    <source>
        <dbReference type="ARBA" id="ARBA00023001"/>
    </source>
</evidence>
<keyword evidence="7" id="KW-0119">Carbohydrate metabolism</keyword>
<evidence type="ECO:0000256" key="3">
    <source>
        <dbReference type="ARBA" id="ARBA00012601"/>
    </source>
</evidence>
<feature type="signal peptide" evidence="8">
    <location>
        <begin position="1"/>
        <end position="17"/>
    </location>
</feature>
<keyword evidence="7" id="KW-0624">Polysaccharide degradation</keyword>
<evidence type="ECO:0000256" key="2">
    <source>
        <dbReference type="ARBA" id="ARBA00009209"/>
    </source>
</evidence>
<evidence type="ECO:0000256" key="1">
    <source>
        <dbReference type="ARBA" id="ARBA00000966"/>
    </source>
</evidence>
<keyword evidence="6 9" id="KW-0326">Glycosidase</keyword>
<keyword evidence="4 9" id="KW-0378">Hydrolase</keyword>
<dbReference type="GO" id="GO:0008810">
    <property type="term" value="F:cellulase activity"/>
    <property type="evidence" value="ECO:0007669"/>
    <property type="project" value="UniProtKB-EC"/>
</dbReference>
<sequence length="368" mass="41910">MIKWICLLLLCSFQLNATPCWPDWQRFKATYIEQGRVIDRSDPRLITTSEGQSYGLFFALVANDPIAFSAMLSWTQDKLAQEDLTARLPAWLWGKTAADQFGVIDHNSASDSDLWIAYTLAEAGRLWGDYYYQSLGFLMANRILREETRPWNNTERVLLPGISGFAHHPQEYRLNPSYVPLQLLQRMQALYPNDEWQSVYQSSFHMLIATMPKGFSPDWTLAKKGHYYPDKETQSVGSFNAIRTYLWAGMLDDKVKEKQPLITKMSPMITAVNTLKAPPLSVNTQTGQYTQVGGEGFSAALLPLLVSVGQKDLAHSQAKRAMRLLHTSAKEAYYNNVLLLFGLGWYQHRYRFGLKGELIPDWTATCSQ</sequence>
<evidence type="ECO:0000256" key="4">
    <source>
        <dbReference type="ARBA" id="ARBA00022801"/>
    </source>
</evidence>
<keyword evidence="10" id="KW-1185">Reference proteome</keyword>
<dbReference type="SUPFAM" id="SSF48208">
    <property type="entry name" value="Six-hairpin glycosidases"/>
    <property type="match status" value="1"/>
</dbReference>
<dbReference type="PRINTS" id="PR00735">
    <property type="entry name" value="GLHYDRLASE8"/>
</dbReference>